<dbReference type="GO" id="GO:0031573">
    <property type="term" value="P:mitotic intra-S DNA damage checkpoint signaling"/>
    <property type="evidence" value="ECO:0007669"/>
    <property type="project" value="TreeGrafter"/>
</dbReference>
<gene>
    <name evidence="2" type="ORF">LACBIDRAFT_313710</name>
</gene>
<protein>
    <submittedName>
        <fullName evidence="2">Predicted protein</fullName>
    </submittedName>
</protein>
<dbReference type="RefSeq" id="XP_001877384.1">
    <property type="nucleotide sequence ID" value="XM_001877349.1"/>
</dbReference>
<dbReference type="KEGG" id="lbc:LACBIDRAFT_313710"/>
<dbReference type="OrthoDB" id="60092at2759"/>
<organism evidence="3">
    <name type="scientific">Laccaria bicolor (strain S238N-H82 / ATCC MYA-4686)</name>
    <name type="common">Bicoloured deceiver</name>
    <name type="synonym">Laccaria laccata var. bicolor</name>
    <dbReference type="NCBI Taxonomy" id="486041"/>
    <lineage>
        <taxon>Eukaryota</taxon>
        <taxon>Fungi</taxon>
        <taxon>Dikarya</taxon>
        <taxon>Basidiomycota</taxon>
        <taxon>Agaricomycotina</taxon>
        <taxon>Agaricomycetes</taxon>
        <taxon>Agaricomycetidae</taxon>
        <taxon>Agaricales</taxon>
        <taxon>Agaricineae</taxon>
        <taxon>Hydnangiaceae</taxon>
        <taxon>Laccaria</taxon>
    </lineage>
</organism>
<proteinExistence type="predicted"/>
<sequence>MQATLDSSSLKPFTKALICLSKYGDELSIYATPERLSLSATNSSKSAYCRIKYEKEFFTRYRVADHQEGRNDQTSDNAENFTLTGQLLTKSLLSILRHRTIEKAVERCELSIVEGEAGNELGNEGQDGLESRLIVRLHCKHGVVKTHRLLLLTPTSLMAPGVPNNSNESRLTIGPKALKDMIEHFPVSKGVKADPQLVWSFGNDDVALKSLESSIDSRGKGQLSTELTISAEEFEVYAIDEPPTTIAFHLREFNATIAYADSMSLGMELRFTDPAAPLFIDVEGDCSEALFVISTSHVSSAGASASNHRRNVNTKKREREETPGQTTKIKRSMRVVQPSLAMERDQPNANPEPQSCAPSSTVCREFRQTDMPPPSSFPDDSSSMEKVQEPLFLPSSSQLSAVDEAVLRASGLEVGTMDELTEMLEGEGEEVVFGSTSQPPDLGQRCGFQGNGEDRFEIIDDTELGTTQSSYDRSKVWATQFPVDIMHDKNCTSDVPTSV</sequence>
<dbReference type="PANTHER" id="PTHR15237">
    <property type="entry name" value="DNA REPAIR PROTEIN RAD9"/>
    <property type="match status" value="1"/>
</dbReference>
<evidence type="ECO:0000313" key="3">
    <source>
        <dbReference type="Proteomes" id="UP000001194"/>
    </source>
</evidence>
<dbReference type="InterPro" id="IPR046938">
    <property type="entry name" value="DNA_clamp_sf"/>
</dbReference>
<name>B0D0M5_LACBS</name>
<dbReference type="GO" id="GO:0030896">
    <property type="term" value="C:checkpoint clamp complex"/>
    <property type="evidence" value="ECO:0007669"/>
    <property type="project" value="InterPro"/>
</dbReference>
<dbReference type="GeneID" id="6073454"/>
<dbReference type="Gene3D" id="3.70.10.10">
    <property type="match status" value="1"/>
</dbReference>
<evidence type="ECO:0000256" key="1">
    <source>
        <dbReference type="SAM" id="MobiDB-lite"/>
    </source>
</evidence>
<dbReference type="HOGENOM" id="CLU_035915_0_0_1"/>
<feature type="region of interest" description="Disordered" evidence="1">
    <location>
        <begin position="342"/>
        <end position="383"/>
    </location>
</feature>
<dbReference type="EMBL" id="DS547095">
    <property type="protein sequence ID" value="EDR11487.1"/>
    <property type="molecule type" value="Genomic_DNA"/>
</dbReference>
<dbReference type="GO" id="GO:0006281">
    <property type="term" value="P:DNA repair"/>
    <property type="evidence" value="ECO:0007669"/>
    <property type="project" value="TreeGrafter"/>
</dbReference>
<dbReference type="Proteomes" id="UP000001194">
    <property type="component" value="Unassembled WGS sequence"/>
</dbReference>
<dbReference type="SUPFAM" id="SSF55979">
    <property type="entry name" value="DNA clamp"/>
    <property type="match status" value="1"/>
</dbReference>
<dbReference type="STRING" id="486041.B0D0M5"/>
<evidence type="ECO:0000313" key="2">
    <source>
        <dbReference type="EMBL" id="EDR11487.1"/>
    </source>
</evidence>
<feature type="region of interest" description="Disordered" evidence="1">
    <location>
        <begin position="302"/>
        <end position="330"/>
    </location>
</feature>
<dbReference type="FunCoup" id="B0D0M5">
    <property type="interactions" value="323"/>
</dbReference>
<dbReference type="InterPro" id="IPR007268">
    <property type="entry name" value="Rad9/Ddc1"/>
</dbReference>
<dbReference type="AlphaFoldDB" id="B0D0M5"/>
<accession>B0D0M5</accession>
<reference evidence="2 3" key="1">
    <citation type="journal article" date="2008" name="Nature">
        <title>The genome of Laccaria bicolor provides insights into mycorrhizal symbiosis.</title>
        <authorList>
            <person name="Martin F."/>
            <person name="Aerts A."/>
            <person name="Ahren D."/>
            <person name="Brun A."/>
            <person name="Danchin E.G.J."/>
            <person name="Duchaussoy F."/>
            <person name="Gibon J."/>
            <person name="Kohler A."/>
            <person name="Lindquist E."/>
            <person name="Pereda V."/>
            <person name="Salamov A."/>
            <person name="Shapiro H.J."/>
            <person name="Wuyts J."/>
            <person name="Blaudez D."/>
            <person name="Buee M."/>
            <person name="Brokstein P."/>
            <person name="Canbaeck B."/>
            <person name="Cohen D."/>
            <person name="Courty P.E."/>
            <person name="Coutinho P.M."/>
            <person name="Delaruelle C."/>
            <person name="Detter J.C."/>
            <person name="Deveau A."/>
            <person name="DiFazio S."/>
            <person name="Duplessis S."/>
            <person name="Fraissinet-Tachet L."/>
            <person name="Lucic E."/>
            <person name="Frey-Klett P."/>
            <person name="Fourrey C."/>
            <person name="Feussner I."/>
            <person name="Gay G."/>
            <person name="Grimwood J."/>
            <person name="Hoegger P.J."/>
            <person name="Jain P."/>
            <person name="Kilaru S."/>
            <person name="Labbe J."/>
            <person name="Lin Y.C."/>
            <person name="Legue V."/>
            <person name="Le Tacon F."/>
            <person name="Marmeisse R."/>
            <person name="Melayah D."/>
            <person name="Montanini B."/>
            <person name="Muratet M."/>
            <person name="Nehls U."/>
            <person name="Niculita-Hirzel H."/>
            <person name="Oudot-Le Secq M.P."/>
            <person name="Peter M."/>
            <person name="Quesneville H."/>
            <person name="Rajashekar B."/>
            <person name="Reich M."/>
            <person name="Rouhier N."/>
            <person name="Schmutz J."/>
            <person name="Yin T."/>
            <person name="Chalot M."/>
            <person name="Henrissat B."/>
            <person name="Kuees U."/>
            <person name="Lucas S."/>
            <person name="Van de Peer Y."/>
            <person name="Podila G.K."/>
            <person name="Polle A."/>
            <person name="Pukkila P.J."/>
            <person name="Richardson P.M."/>
            <person name="Rouze P."/>
            <person name="Sanders I.R."/>
            <person name="Stajich J.E."/>
            <person name="Tunlid A."/>
            <person name="Tuskan G."/>
            <person name="Grigoriev I.V."/>
        </authorList>
    </citation>
    <scope>NUCLEOTIDE SEQUENCE [LARGE SCALE GENOMIC DNA]</scope>
    <source>
        <strain evidence="3">S238N-H82 / ATCC MYA-4686</strain>
    </source>
</reference>
<dbReference type="InParanoid" id="B0D0M5"/>
<dbReference type="GO" id="GO:0071479">
    <property type="term" value="P:cellular response to ionizing radiation"/>
    <property type="evidence" value="ECO:0007669"/>
    <property type="project" value="TreeGrafter"/>
</dbReference>
<dbReference type="PANTHER" id="PTHR15237:SF0">
    <property type="entry name" value="CELL CYCLE CHECKPOINT CONTROL PROTEIN"/>
    <property type="match status" value="1"/>
</dbReference>
<dbReference type="GO" id="GO:0000076">
    <property type="term" value="P:DNA replication checkpoint signaling"/>
    <property type="evidence" value="ECO:0007669"/>
    <property type="project" value="TreeGrafter"/>
</dbReference>
<feature type="compositionally biased region" description="Polar residues" evidence="1">
    <location>
        <begin position="347"/>
        <end position="362"/>
    </location>
</feature>
<keyword evidence="3" id="KW-1185">Reference proteome</keyword>
<dbReference type="Pfam" id="PF04139">
    <property type="entry name" value="Rad9"/>
    <property type="match status" value="1"/>
</dbReference>